<sequence>MDRHIQPVSSLEKKTNWRSVHANCSTKTGQLGISTEKLVEAIHQPSQVTVSSEPLKYRRRRPTRISTRWEPLLLLLLGPQIQASPDPASCSYFGVIRPKNANGGECCDSWTQVRLGRLM</sequence>
<accession>A0A2R6WYX6</accession>
<dbReference type="Proteomes" id="UP000244005">
    <property type="component" value="Unassembled WGS sequence"/>
</dbReference>
<dbReference type="Gramene" id="Mp6g13860.1">
    <property type="protein sequence ID" value="Mp6g13860.1.cds"/>
    <property type="gene ID" value="Mp6g13860"/>
</dbReference>
<dbReference type="EMBL" id="KZ772719">
    <property type="protein sequence ID" value="PTQ39055.1"/>
    <property type="molecule type" value="Genomic_DNA"/>
</dbReference>
<protein>
    <submittedName>
        <fullName evidence="1">Uncharacterized protein</fullName>
    </submittedName>
</protein>
<reference evidence="2" key="1">
    <citation type="journal article" date="2017" name="Cell">
        <title>Insights into land plant evolution garnered from the Marchantia polymorpha genome.</title>
        <authorList>
            <person name="Bowman J.L."/>
            <person name="Kohchi T."/>
            <person name="Yamato K.T."/>
            <person name="Jenkins J."/>
            <person name="Shu S."/>
            <person name="Ishizaki K."/>
            <person name="Yamaoka S."/>
            <person name="Nishihama R."/>
            <person name="Nakamura Y."/>
            <person name="Berger F."/>
            <person name="Adam C."/>
            <person name="Aki S.S."/>
            <person name="Althoff F."/>
            <person name="Araki T."/>
            <person name="Arteaga-Vazquez M.A."/>
            <person name="Balasubrmanian S."/>
            <person name="Barry K."/>
            <person name="Bauer D."/>
            <person name="Boehm C.R."/>
            <person name="Briginshaw L."/>
            <person name="Caballero-Perez J."/>
            <person name="Catarino B."/>
            <person name="Chen F."/>
            <person name="Chiyoda S."/>
            <person name="Chovatia M."/>
            <person name="Davies K.M."/>
            <person name="Delmans M."/>
            <person name="Demura T."/>
            <person name="Dierschke T."/>
            <person name="Dolan L."/>
            <person name="Dorantes-Acosta A.E."/>
            <person name="Eklund D.M."/>
            <person name="Florent S.N."/>
            <person name="Flores-Sandoval E."/>
            <person name="Fujiyama A."/>
            <person name="Fukuzawa H."/>
            <person name="Galik B."/>
            <person name="Grimanelli D."/>
            <person name="Grimwood J."/>
            <person name="Grossniklaus U."/>
            <person name="Hamada T."/>
            <person name="Haseloff J."/>
            <person name="Hetherington A.J."/>
            <person name="Higo A."/>
            <person name="Hirakawa Y."/>
            <person name="Hundley H.N."/>
            <person name="Ikeda Y."/>
            <person name="Inoue K."/>
            <person name="Inoue S.I."/>
            <person name="Ishida S."/>
            <person name="Jia Q."/>
            <person name="Kakita M."/>
            <person name="Kanazawa T."/>
            <person name="Kawai Y."/>
            <person name="Kawashima T."/>
            <person name="Kennedy M."/>
            <person name="Kinose K."/>
            <person name="Kinoshita T."/>
            <person name="Kohara Y."/>
            <person name="Koide E."/>
            <person name="Komatsu K."/>
            <person name="Kopischke S."/>
            <person name="Kubo M."/>
            <person name="Kyozuka J."/>
            <person name="Lagercrantz U."/>
            <person name="Lin S.S."/>
            <person name="Lindquist E."/>
            <person name="Lipzen A.M."/>
            <person name="Lu C.W."/>
            <person name="De Luna E."/>
            <person name="Martienssen R.A."/>
            <person name="Minamino N."/>
            <person name="Mizutani M."/>
            <person name="Mizutani M."/>
            <person name="Mochizuki N."/>
            <person name="Monte I."/>
            <person name="Mosher R."/>
            <person name="Nagasaki H."/>
            <person name="Nakagami H."/>
            <person name="Naramoto S."/>
            <person name="Nishitani K."/>
            <person name="Ohtani M."/>
            <person name="Okamoto T."/>
            <person name="Okumura M."/>
            <person name="Phillips J."/>
            <person name="Pollak B."/>
            <person name="Reinders A."/>
            <person name="Rovekamp M."/>
            <person name="Sano R."/>
            <person name="Sawa S."/>
            <person name="Schmid M.W."/>
            <person name="Shirakawa M."/>
            <person name="Solano R."/>
            <person name="Spunde A."/>
            <person name="Suetsugu N."/>
            <person name="Sugano S."/>
            <person name="Sugiyama A."/>
            <person name="Sun R."/>
            <person name="Suzuki Y."/>
            <person name="Takenaka M."/>
            <person name="Takezawa D."/>
            <person name="Tomogane H."/>
            <person name="Tsuzuki M."/>
            <person name="Ueda T."/>
            <person name="Umeda M."/>
            <person name="Ward J.M."/>
            <person name="Watanabe Y."/>
            <person name="Yazaki K."/>
            <person name="Yokoyama R."/>
            <person name="Yoshitake Y."/>
            <person name="Yotsui I."/>
            <person name="Zachgo S."/>
            <person name="Schmutz J."/>
        </authorList>
    </citation>
    <scope>NUCLEOTIDE SEQUENCE [LARGE SCALE GENOMIC DNA]</scope>
    <source>
        <strain evidence="2">Tak-1</strain>
    </source>
</reference>
<dbReference type="AlphaFoldDB" id="A0A2R6WYX6"/>
<gene>
    <name evidence="1" type="ORF">MARPO_0047s0038</name>
</gene>
<proteinExistence type="predicted"/>
<keyword evidence="2" id="KW-1185">Reference proteome</keyword>
<evidence type="ECO:0000313" key="1">
    <source>
        <dbReference type="EMBL" id="PTQ39055.1"/>
    </source>
</evidence>
<name>A0A2R6WYX6_MARPO</name>
<evidence type="ECO:0000313" key="2">
    <source>
        <dbReference type="Proteomes" id="UP000244005"/>
    </source>
</evidence>
<organism evidence="1 2">
    <name type="scientific">Marchantia polymorpha</name>
    <name type="common">Common liverwort</name>
    <name type="synonym">Marchantia aquatica</name>
    <dbReference type="NCBI Taxonomy" id="3197"/>
    <lineage>
        <taxon>Eukaryota</taxon>
        <taxon>Viridiplantae</taxon>
        <taxon>Streptophyta</taxon>
        <taxon>Embryophyta</taxon>
        <taxon>Marchantiophyta</taxon>
        <taxon>Marchantiopsida</taxon>
        <taxon>Marchantiidae</taxon>
        <taxon>Marchantiales</taxon>
        <taxon>Marchantiaceae</taxon>
        <taxon>Marchantia</taxon>
    </lineage>
</organism>